<dbReference type="InterPro" id="IPR011990">
    <property type="entry name" value="TPR-like_helical_dom_sf"/>
</dbReference>
<keyword evidence="7" id="KW-0812">Transmembrane</keyword>
<accession>A0ABM9PND7</accession>
<evidence type="ECO:0000256" key="2">
    <source>
        <dbReference type="ARBA" id="ARBA00022490"/>
    </source>
</evidence>
<evidence type="ECO:0000256" key="5">
    <source>
        <dbReference type="ARBA" id="ARBA00038253"/>
    </source>
</evidence>
<name>A0ABM9PND7_9FLAO</name>
<comment type="subcellular location">
    <subcellularLocation>
        <location evidence="1">Cytoplasm</location>
    </subcellularLocation>
</comment>
<evidence type="ECO:0000313" key="10">
    <source>
        <dbReference type="Proteomes" id="UP001497602"/>
    </source>
</evidence>
<evidence type="ECO:0000259" key="8">
    <source>
        <dbReference type="SMART" id="SM00421"/>
    </source>
</evidence>
<feature type="repeat" description="TPR" evidence="6">
    <location>
        <begin position="127"/>
        <end position="160"/>
    </location>
</feature>
<dbReference type="Gene3D" id="1.25.40.10">
    <property type="entry name" value="Tetratricopeptide repeat domain"/>
    <property type="match status" value="2"/>
</dbReference>
<sequence length="553" mass="65202">MRFTLNIIFLCYFFSVFSQIKQDSIETNLREKVAIAQNDSLKIHYIIELNKKVEKRNIDQARVLMNEAFQIIKNNTPSSNYFLKKEAIIIDALGKYESKQRNYEKSLVLRLQALKIREALKDSVGIAQSYHNIAMLFRYQKEYEKSKSYFLKAISIRQKYLDSTELARTYNMLGVSYYYNKQNDSAMHYYQLSRNYYPTSFGKARASENIATIHYTTGNYNNAIEIYKDNIALYKSKNYTNFVINSQMHLAKIHSDLGKHQLAIHYIDETFASVKKYGNTSKLPLMYQLRSHIFEKMGNYRYALGYYKTHKYYYDSIFNVKNAKKITELELNYKFQKEKQADSLHFANEKRKLQLINEAKQANNKLYIALLIFVSVGVITLLIIVNNRRKLNRERYKKEQLAKELLDEKLKHTTYQAKQVVADNKMRLQFKQEFLSKLKKIKFKTDTIGGGNLQSLISDLTAQIQTENKWDSIGDNIEQLDEAFNKKLRELYPNLTKSEREICALIRMNLSLKEIMVIRNVTMGSVKASRHRIRKKMGLHREQELEQVIMELI</sequence>
<evidence type="ECO:0000256" key="1">
    <source>
        <dbReference type="ARBA" id="ARBA00004496"/>
    </source>
</evidence>
<keyword evidence="3" id="KW-0677">Repeat</keyword>
<organism evidence="9 10">
    <name type="scientific">Tenacibaculum vairaonense</name>
    <dbReference type="NCBI Taxonomy" id="3137860"/>
    <lineage>
        <taxon>Bacteria</taxon>
        <taxon>Pseudomonadati</taxon>
        <taxon>Bacteroidota</taxon>
        <taxon>Flavobacteriia</taxon>
        <taxon>Flavobacteriales</taxon>
        <taxon>Flavobacteriaceae</taxon>
        <taxon>Tenacibaculum</taxon>
    </lineage>
</organism>
<dbReference type="SMART" id="SM00421">
    <property type="entry name" value="HTH_LUXR"/>
    <property type="match status" value="1"/>
</dbReference>
<dbReference type="SUPFAM" id="SSF48452">
    <property type="entry name" value="TPR-like"/>
    <property type="match status" value="2"/>
</dbReference>
<feature type="transmembrane region" description="Helical" evidence="7">
    <location>
        <begin position="366"/>
        <end position="385"/>
    </location>
</feature>
<evidence type="ECO:0000256" key="7">
    <source>
        <dbReference type="SAM" id="Phobius"/>
    </source>
</evidence>
<dbReference type="EMBL" id="CAXJRC010000024">
    <property type="protein sequence ID" value="CAL2107138.1"/>
    <property type="molecule type" value="Genomic_DNA"/>
</dbReference>
<dbReference type="InterPro" id="IPR036388">
    <property type="entry name" value="WH-like_DNA-bd_sf"/>
</dbReference>
<dbReference type="InterPro" id="IPR016032">
    <property type="entry name" value="Sig_transdc_resp-reg_C-effctor"/>
</dbReference>
<dbReference type="Pfam" id="PF13181">
    <property type="entry name" value="TPR_8"/>
    <property type="match status" value="1"/>
</dbReference>
<dbReference type="PROSITE" id="PS50005">
    <property type="entry name" value="TPR"/>
    <property type="match status" value="2"/>
</dbReference>
<protein>
    <submittedName>
        <fullName evidence="9">TPR_REGION domain-containing protein</fullName>
    </submittedName>
</protein>
<gene>
    <name evidence="9" type="ORF">T190115A13A_310006</name>
</gene>
<keyword evidence="7" id="KW-0472">Membrane</keyword>
<dbReference type="InterPro" id="IPR000792">
    <property type="entry name" value="Tscrpt_reg_LuxR_C"/>
</dbReference>
<dbReference type="PANTHER" id="PTHR46630">
    <property type="entry name" value="TETRATRICOPEPTIDE REPEAT PROTEIN 29"/>
    <property type="match status" value="1"/>
</dbReference>
<proteinExistence type="inferred from homology"/>
<evidence type="ECO:0000256" key="6">
    <source>
        <dbReference type="PROSITE-ProRule" id="PRU00339"/>
    </source>
</evidence>
<dbReference type="Pfam" id="PF13424">
    <property type="entry name" value="TPR_12"/>
    <property type="match status" value="1"/>
</dbReference>
<dbReference type="SMART" id="SM00028">
    <property type="entry name" value="TPR"/>
    <property type="match status" value="6"/>
</dbReference>
<dbReference type="PANTHER" id="PTHR46630:SF1">
    <property type="entry name" value="TETRATRICOPEPTIDE REPEAT PROTEIN 29"/>
    <property type="match status" value="1"/>
</dbReference>
<comment type="caution">
    <text evidence="9">The sequence shown here is derived from an EMBL/GenBank/DDBJ whole genome shotgun (WGS) entry which is preliminary data.</text>
</comment>
<keyword evidence="4 6" id="KW-0802">TPR repeat</keyword>
<dbReference type="Proteomes" id="UP001497602">
    <property type="component" value="Unassembled WGS sequence"/>
</dbReference>
<dbReference type="SUPFAM" id="SSF46894">
    <property type="entry name" value="C-terminal effector domain of the bipartite response regulators"/>
    <property type="match status" value="1"/>
</dbReference>
<dbReference type="InterPro" id="IPR051476">
    <property type="entry name" value="Bac_ResReg_Asp_Phosphatase"/>
</dbReference>
<evidence type="ECO:0000313" key="9">
    <source>
        <dbReference type="EMBL" id="CAL2107138.1"/>
    </source>
</evidence>
<keyword evidence="2" id="KW-0963">Cytoplasm</keyword>
<comment type="similarity">
    <text evidence="5">Belongs to the Rap family.</text>
</comment>
<dbReference type="RefSeq" id="WP_348738802.1">
    <property type="nucleotide sequence ID" value="NZ_CAXJRC010000024.1"/>
</dbReference>
<feature type="repeat" description="TPR" evidence="6">
    <location>
        <begin position="167"/>
        <end position="200"/>
    </location>
</feature>
<feature type="domain" description="HTH luxR-type" evidence="8">
    <location>
        <begin position="492"/>
        <end position="549"/>
    </location>
</feature>
<dbReference type="InterPro" id="IPR019734">
    <property type="entry name" value="TPR_rpt"/>
</dbReference>
<reference evidence="9 10" key="1">
    <citation type="submission" date="2024-05" db="EMBL/GenBank/DDBJ databases">
        <authorList>
            <person name="Duchaud E."/>
        </authorList>
    </citation>
    <scope>NUCLEOTIDE SEQUENCE [LARGE SCALE GENOMIC DNA]</scope>
    <source>
        <strain evidence="9">Ena-SAMPLE-TAB-13-05-2024-13:56:06:370-140305</strain>
    </source>
</reference>
<evidence type="ECO:0000256" key="4">
    <source>
        <dbReference type="ARBA" id="ARBA00022803"/>
    </source>
</evidence>
<keyword evidence="10" id="KW-1185">Reference proteome</keyword>
<evidence type="ECO:0000256" key="3">
    <source>
        <dbReference type="ARBA" id="ARBA00022737"/>
    </source>
</evidence>
<dbReference type="Gene3D" id="1.10.10.10">
    <property type="entry name" value="Winged helix-like DNA-binding domain superfamily/Winged helix DNA-binding domain"/>
    <property type="match status" value="1"/>
</dbReference>
<keyword evidence="7" id="KW-1133">Transmembrane helix</keyword>